<name>A0A0E9UC01_ANGAN</name>
<reference evidence="1" key="1">
    <citation type="submission" date="2014-11" db="EMBL/GenBank/DDBJ databases">
        <authorList>
            <person name="Amaro Gonzalez C."/>
        </authorList>
    </citation>
    <scope>NUCLEOTIDE SEQUENCE</scope>
</reference>
<evidence type="ECO:0000313" key="1">
    <source>
        <dbReference type="EMBL" id="JAH63399.1"/>
    </source>
</evidence>
<sequence>MKSKCCIQWLGLGHAYDSHAFSFSYDEFVLLNYLSLSLDNFLF</sequence>
<proteinExistence type="predicted"/>
<organism evidence="1">
    <name type="scientific">Anguilla anguilla</name>
    <name type="common">European freshwater eel</name>
    <name type="synonym">Muraena anguilla</name>
    <dbReference type="NCBI Taxonomy" id="7936"/>
    <lineage>
        <taxon>Eukaryota</taxon>
        <taxon>Metazoa</taxon>
        <taxon>Chordata</taxon>
        <taxon>Craniata</taxon>
        <taxon>Vertebrata</taxon>
        <taxon>Euteleostomi</taxon>
        <taxon>Actinopterygii</taxon>
        <taxon>Neopterygii</taxon>
        <taxon>Teleostei</taxon>
        <taxon>Anguilliformes</taxon>
        <taxon>Anguillidae</taxon>
        <taxon>Anguilla</taxon>
    </lineage>
</organism>
<protein>
    <submittedName>
        <fullName evidence="1">Uncharacterized protein</fullName>
    </submittedName>
</protein>
<reference evidence="1" key="2">
    <citation type="journal article" date="2015" name="Fish Shellfish Immunol.">
        <title>Early steps in the European eel (Anguilla anguilla)-Vibrio vulnificus interaction in the gills: Role of the RtxA13 toxin.</title>
        <authorList>
            <person name="Callol A."/>
            <person name="Pajuelo D."/>
            <person name="Ebbesson L."/>
            <person name="Teles M."/>
            <person name="MacKenzie S."/>
            <person name="Amaro C."/>
        </authorList>
    </citation>
    <scope>NUCLEOTIDE SEQUENCE</scope>
</reference>
<accession>A0A0E9UC01</accession>
<dbReference type="EMBL" id="GBXM01045178">
    <property type="protein sequence ID" value="JAH63399.1"/>
    <property type="molecule type" value="Transcribed_RNA"/>
</dbReference>
<dbReference type="AlphaFoldDB" id="A0A0E9UC01"/>